<dbReference type="PROSITE" id="PS50166">
    <property type="entry name" value="IMPORTIN_B_NT"/>
    <property type="match status" value="1"/>
</dbReference>
<name>A0AAD7DDA3_MYCRO</name>
<accession>A0AAD7DDA3</accession>
<dbReference type="GO" id="GO:0031267">
    <property type="term" value="F:small GTPase binding"/>
    <property type="evidence" value="ECO:0007669"/>
    <property type="project" value="InterPro"/>
</dbReference>
<proteinExistence type="predicted"/>
<dbReference type="AlphaFoldDB" id="A0AAD7DDA3"/>
<feature type="domain" description="Importin N-terminal" evidence="2">
    <location>
        <begin position="19"/>
        <end position="98"/>
    </location>
</feature>
<evidence type="ECO:0000313" key="3">
    <source>
        <dbReference type="EMBL" id="KAJ7688963.1"/>
    </source>
</evidence>
<evidence type="ECO:0000256" key="1">
    <source>
        <dbReference type="SAM" id="MobiDB-lite"/>
    </source>
</evidence>
<reference evidence="3" key="1">
    <citation type="submission" date="2023-03" db="EMBL/GenBank/DDBJ databases">
        <title>Massive genome expansion in bonnet fungi (Mycena s.s.) driven by repeated elements and novel gene families across ecological guilds.</title>
        <authorList>
            <consortium name="Lawrence Berkeley National Laboratory"/>
            <person name="Harder C.B."/>
            <person name="Miyauchi S."/>
            <person name="Viragh M."/>
            <person name="Kuo A."/>
            <person name="Thoen E."/>
            <person name="Andreopoulos B."/>
            <person name="Lu D."/>
            <person name="Skrede I."/>
            <person name="Drula E."/>
            <person name="Henrissat B."/>
            <person name="Morin E."/>
            <person name="Kohler A."/>
            <person name="Barry K."/>
            <person name="LaButti K."/>
            <person name="Morin E."/>
            <person name="Salamov A."/>
            <person name="Lipzen A."/>
            <person name="Mereny Z."/>
            <person name="Hegedus B."/>
            <person name="Baldrian P."/>
            <person name="Stursova M."/>
            <person name="Weitz H."/>
            <person name="Taylor A."/>
            <person name="Grigoriev I.V."/>
            <person name="Nagy L.G."/>
            <person name="Martin F."/>
            <person name="Kauserud H."/>
        </authorList>
    </citation>
    <scope>NUCLEOTIDE SEQUENCE</scope>
    <source>
        <strain evidence="3">CBHHK067</strain>
    </source>
</reference>
<sequence>MRPTSSQTPSLDANTRQDATQKLENASRYNYPEYMVMLSSVLVEEDATLHVRTAAGLALQNAIVGDMARVAECTNRWLNLNTAAKTKIKNETLLTLGSSQQRVGNVASQVVAAIAAVELPVGHWVISSKSSWVSWAPRETSICVLPPYR</sequence>
<protein>
    <recommendedName>
        <fullName evidence="2">Importin N-terminal domain-containing protein</fullName>
    </recommendedName>
</protein>
<feature type="region of interest" description="Disordered" evidence="1">
    <location>
        <begin position="1"/>
        <end position="24"/>
    </location>
</feature>
<evidence type="ECO:0000259" key="2">
    <source>
        <dbReference type="PROSITE" id="PS50166"/>
    </source>
</evidence>
<comment type="caution">
    <text evidence="3">The sequence shown here is derived from an EMBL/GenBank/DDBJ whole genome shotgun (WGS) entry which is preliminary data.</text>
</comment>
<dbReference type="EMBL" id="JARKIE010000075">
    <property type="protein sequence ID" value="KAJ7688963.1"/>
    <property type="molecule type" value="Genomic_DNA"/>
</dbReference>
<dbReference type="Gene3D" id="1.25.10.10">
    <property type="entry name" value="Leucine-rich Repeat Variant"/>
    <property type="match status" value="1"/>
</dbReference>
<dbReference type="InterPro" id="IPR016024">
    <property type="entry name" value="ARM-type_fold"/>
</dbReference>
<organism evidence="3 4">
    <name type="scientific">Mycena rosella</name>
    <name type="common">Pink bonnet</name>
    <name type="synonym">Agaricus rosellus</name>
    <dbReference type="NCBI Taxonomy" id="1033263"/>
    <lineage>
        <taxon>Eukaryota</taxon>
        <taxon>Fungi</taxon>
        <taxon>Dikarya</taxon>
        <taxon>Basidiomycota</taxon>
        <taxon>Agaricomycotina</taxon>
        <taxon>Agaricomycetes</taxon>
        <taxon>Agaricomycetidae</taxon>
        <taxon>Agaricales</taxon>
        <taxon>Marasmiineae</taxon>
        <taxon>Mycenaceae</taxon>
        <taxon>Mycena</taxon>
    </lineage>
</organism>
<evidence type="ECO:0000313" key="4">
    <source>
        <dbReference type="Proteomes" id="UP001221757"/>
    </source>
</evidence>
<keyword evidence="4" id="KW-1185">Reference proteome</keyword>
<dbReference type="InterPro" id="IPR001494">
    <property type="entry name" value="Importin-beta_N"/>
</dbReference>
<gene>
    <name evidence="3" type="ORF">B0H17DRAFT_1296525</name>
</gene>
<dbReference type="SUPFAM" id="SSF48371">
    <property type="entry name" value="ARM repeat"/>
    <property type="match status" value="1"/>
</dbReference>
<dbReference type="GO" id="GO:0006886">
    <property type="term" value="P:intracellular protein transport"/>
    <property type="evidence" value="ECO:0007669"/>
    <property type="project" value="InterPro"/>
</dbReference>
<dbReference type="InterPro" id="IPR011989">
    <property type="entry name" value="ARM-like"/>
</dbReference>
<dbReference type="Proteomes" id="UP001221757">
    <property type="component" value="Unassembled WGS sequence"/>
</dbReference>
<dbReference type="SMART" id="SM00913">
    <property type="entry name" value="IBN_N"/>
    <property type="match status" value="1"/>
</dbReference>
<dbReference type="Pfam" id="PF03810">
    <property type="entry name" value="IBN_N"/>
    <property type="match status" value="1"/>
</dbReference>